<dbReference type="Pfam" id="PF01596">
    <property type="entry name" value="Methyltransf_3"/>
    <property type="match status" value="1"/>
</dbReference>
<evidence type="ECO:0000313" key="6">
    <source>
        <dbReference type="Proteomes" id="UP000054007"/>
    </source>
</evidence>
<keyword evidence="6" id="KW-1185">Reference proteome</keyword>
<dbReference type="STRING" id="1314674.A0A0D7BMH5"/>
<evidence type="ECO:0000313" key="5">
    <source>
        <dbReference type="EMBL" id="KIY71359.1"/>
    </source>
</evidence>
<keyword evidence="3" id="KW-0949">S-adenosyl-L-methionine</keyword>
<dbReference type="PANTHER" id="PTHR10509:SF14">
    <property type="entry name" value="CAFFEOYL-COA O-METHYLTRANSFERASE 3-RELATED"/>
    <property type="match status" value="1"/>
</dbReference>
<dbReference type="InterPro" id="IPR050362">
    <property type="entry name" value="Cation-dep_OMT"/>
</dbReference>
<evidence type="ECO:0000256" key="4">
    <source>
        <dbReference type="ARBA" id="ARBA00023453"/>
    </source>
</evidence>
<comment type="similarity">
    <text evidence="4">Belongs to the class I-like SAM-binding methyltransferase superfamily. Cation-dependent O-methyltransferase family.</text>
</comment>
<protein>
    <submittedName>
        <fullName evidence="5">O-methyltransferase family 3 protein</fullName>
    </submittedName>
</protein>
<keyword evidence="2 5" id="KW-0808">Transferase</keyword>
<evidence type="ECO:0000256" key="3">
    <source>
        <dbReference type="ARBA" id="ARBA00022691"/>
    </source>
</evidence>
<dbReference type="GO" id="GO:0008757">
    <property type="term" value="F:S-adenosylmethionine-dependent methyltransferase activity"/>
    <property type="evidence" value="ECO:0007669"/>
    <property type="project" value="TreeGrafter"/>
</dbReference>
<keyword evidence="1 5" id="KW-0489">Methyltransferase</keyword>
<dbReference type="PANTHER" id="PTHR10509">
    <property type="entry name" value="O-METHYLTRANSFERASE-RELATED"/>
    <property type="match status" value="1"/>
</dbReference>
<organism evidence="5 6">
    <name type="scientific">Cylindrobasidium torrendii FP15055 ss-10</name>
    <dbReference type="NCBI Taxonomy" id="1314674"/>
    <lineage>
        <taxon>Eukaryota</taxon>
        <taxon>Fungi</taxon>
        <taxon>Dikarya</taxon>
        <taxon>Basidiomycota</taxon>
        <taxon>Agaricomycotina</taxon>
        <taxon>Agaricomycetes</taxon>
        <taxon>Agaricomycetidae</taxon>
        <taxon>Agaricales</taxon>
        <taxon>Marasmiineae</taxon>
        <taxon>Physalacriaceae</taxon>
        <taxon>Cylindrobasidium</taxon>
    </lineage>
</organism>
<dbReference type="EMBL" id="KN880455">
    <property type="protein sequence ID" value="KIY71359.1"/>
    <property type="molecule type" value="Genomic_DNA"/>
</dbReference>
<dbReference type="InterPro" id="IPR002935">
    <property type="entry name" value="SAM_O-MeTrfase"/>
</dbReference>
<proteinExistence type="inferred from homology"/>
<sequence>MPVIVPNVIPTTIENWAASAELSNSYLLDDDVDLQAAARNTEEKGLPFEIAVPAEHGKLLQLLATSIGARRILEVGTLGGYSAIWLARALPDGGELITLEVNPKHAEVARENVAIAHLEHKVKIIVGPAIETLETLAPEPPFDFIFIDADKANNTTYFTHAKRLVRTGGTIFVDNMYLVGLVANEEYTDDNVVGVRALLHALKNDPEVDCTTVGTACYKGFDGFLYAIKK</sequence>
<evidence type="ECO:0000256" key="1">
    <source>
        <dbReference type="ARBA" id="ARBA00022603"/>
    </source>
</evidence>
<dbReference type="InterPro" id="IPR029063">
    <property type="entry name" value="SAM-dependent_MTases_sf"/>
</dbReference>
<dbReference type="Gene3D" id="3.40.50.150">
    <property type="entry name" value="Vaccinia Virus protein VP39"/>
    <property type="match status" value="1"/>
</dbReference>
<dbReference type="OrthoDB" id="10251242at2759"/>
<dbReference type="CDD" id="cd02440">
    <property type="entry name" value="AdoMet_MTases"/>
    <property type="match status" value="1"/>
</dbReference>
<dbReference type="SUPFAM" id="SSF53335">
    <property type="entry name" value="S-adenosyl-L-methionine-dependent methyltransferases"/>
    <property type="match status" value="1"/>
</dbReference>
<dbReference type="GO" id="GO:0032259">
    <property type="term" value="P:methylation"/>
    <property type="evidence" value="ECO:0007669"/>
    <property type="project" value="UniProtKB-KW"/>
</dbReference>
<dbReference type="Proteomes" id="UP000054007">
    <property type="component" value="Unassembled WGS sequence"/>
</dbReference>
<gene>
    <name evidence="5" type="ORF">CYLTODRAFT_418904</name>
</gene>
<accession>A0A0D7BMH5</accession>
<reference evidence="5 6" key="1">
    <citation type="journal article" date="2015" name="Fungal Genet. Biol.">
        <title>Evolution of novel wood decay mechanisms in Agaricales revealed by the genome sequences of Fistulina hepatica and Cylindrobasidium torrendii.</title>
        <authorList>
            <person name="Floudas D."/>
            <person name="Held B.W."/>
            <person name="Riley R."/>
            <person name="Nagy L.G."/>
            <person name="Koehler G."/>
            <person name="Ransdell A.S."/>
            <person name="Younus H."/>
            <person name="Chow J."/>
            <person name="Chiniquy J."/>
            <person name="Lipzen A."/>
            <person name="Tritt A."/>
            <person name="Sun H."/>
            <person name="Haridas S."/>
            <person name="LaButti K."/>
            <person name="Ohm R.A."/>
            <person name="Kues U."/>
            <person name="Blanchette R.A."/>
            <person name="Grigoriev I.V."/>
            <person name="Minto R.E."/>
            <person name="Hibbett D.S."/>
        </authorList>
    </citation>
    <scope>NUCLEOTIDE SEQUENCE [LARGE SCALE GENOMIC DNA]</scope>
    <source>
        <strain evidence="5 6">FP15055 ss-10</strain>
    </source>
</reference>
<dbReference type="GO" id="GO:0008171">
    <property type="term" value="F:O-methyltransferase activity"/>
    <property type="evidence" value="ECO:0007669"/>
    <property type="project" value="InterPro"/>
</dbReference>
<name>A0A0D7BMH5_9AGAR</name>
<dbReference type="PROSITE" id="PS51682">
    <property type="entry name" value="SAM_OMT_I"/>
    <property type="match status" value="1"/>
</dbReference>
<evidence type="ECO:0000256" key="2">
    <source>
        <dbReference type="ARBA" id="ARBA00022679"/>
    </source>
</evidence>
<dbReference type="AlphaFoldDB" id="A0A0D7BMH5"/>